<feature type="domain" description="CRC" evidence="4">
    <location>
        <begin position="193"/>
        <end position="308"/>
    </location>
</feature>
<dbReference type="InterPro" id="IPR028307">
    <property type="entry name" value="Lin-54_fam"/>
</dbReference>
<evidence type="ECO:0000256" key="3">
    <source>
        <dbReference type="ARBA" id="ARBA00023242"/>
    </source>
</evidence>
<dbReference type="PANTHER" id="PTHR12446">
    <property type="entry name" value="TESMIN/TSO1-RELATED"/>
    <property type="match status" value="1"/>
</dbReference>
<evidence type="ECO:0000313" key="5">
    <source>
        <dbReference type="EMBL" id="CBY13958.1"/>
    </source>
</evidence>
<proteinExistence type="inferred from homology"/>
<name>E4XWA3_OIKDI</name>
<protein>
    <recommendedName>
        <fullName evidence="4">CRC domain-containing protein</fullName>
    </recommendedName>
</protein>
<dbReference type="PANTHER" id="PTHR12446:SF34">
    <property type="entry name" value="PROTEIN LIN-54 HOMOLOG"/>
    <property type="match status" value="1"/>
</dbReference>
<dbReference type="PROSITE" id="PS51634">
    <property type="entry name" value="CRC"/>
    <property type="match status" value="1"/>
</dbReference>
<dbReference type="GO" id="GO:0005634">
    <property type="term" value="C:nucleus"/>
    <property type="evidence" value="ECO:0007669"/>
    <property type="project" value="UniProtKB-SubCell"/>
</dbReference>
<dbReference type="Proteomes" id="UP000001307">
    <property type="component" value="Unassembled WGS sequence"/>
</dbReference>
<comment type="subcellular location">
    <subcellularLocation>
        <location evidence="1">Nucleus</location>
    </subcellularLocation>
</comment>
<evidence type="ECO:0000256" key="2">
    <source>
        <dbReference type="ARBA" id="ARBA00007267"/>
    </source>
</evidence>
<dbReference type="InterPro" id="IPR033467">
    <property type="entry name" value="Tesmin/TSO1-like_CXC"/>
</dbReference>
<evidence type="ECO:0000259" key="4">
    <source>
        <dbReference type="PROSITE" id="PS51634"/>
    </source>
</evidence>
<reference evidence="5" key="1">
    <citation type="journal article" date="2010" name="Science">
        <title>Plasticity of animal genome architecture unmasked by rapid evolution of a pelagic tunicate.</title>
        <authorList>
            <person name="Denoeud F."/>
            <person name="Henriet S."/>
            <person name="Mungpakdee S."/>
            <person name="Aury J.M."/>
            <person name="Da Silva C."/>
            <person name="Brinkmann H."/>
            <person name="Mikhaleva J."/>
            <person name="Olsen L.C."/>
            <person name="Jubin C."/>
            <person name="Canestro C."/>
            <person name="Bouquet J.M."/>
            <person name="Danks G."/>
            <person name="Poulain J."/>
            <person name="Campsteijn C."/>
            <person name="Adamski M."/>
            <person name="Cross I."/>
            <person name="Yadetie F."/>
            <person name="Muffato M."/>
            <person name="Louis A."/>
            <person name="Butcher S."/>
            <person name="Tsagkogeorga G."/>
            <person name="Konrad A."/>
            <person name="Singh S."/>
            <person name="Jensen M.F."/>
            <person name="Cong E.H."/>
            <person name="Eikeseth-Otteraa H."/>
            <person name="Noel B."/>
            <person name="Anthouard V."/>
            <person name="Porcel B.M."/>
            <person name="Kachouri-Lafond R."/>
            <person name="Nishino A."/>
            <person name="Ugolini M."/>
            <person name="Chourrout P."/>
            <person name="Nishida H."/>
            <person name="Aasland R."/>
            <person name="Huzurbazar S."/>
            <person name="Westhof E."/>
            <person name="Delsuc F."/>
            <person name="Lehrach H."/>
            <person name="Reinhardt R."/>
            <person name="Weissenbach J."/>
            <person name="Roy S.W."/>
            <person name="Artiguenave F."/>
            <person name="Postlethwait J.H."/>
            <person name="Manak J.R."/>
            <person name="Thompson E.M."/>
            <person name="Jaillon O."/>
            <person name="Du Pasquier L."/>
            <person name="Boudinot P."/>
            <person name="Liberles D.A."/>
            <person name="Volff J.N."/>
            <person name="Philippe H."/>
            <person name="Lenhard B."/>
            <person name="Roest Crollius H."/>
            <person name="Wincker P."/>
            <person name="Chourrout D."/>
        </authorList>
    </citation>
    <scope>NUCLEOTIDE SEQUENCE [LARGE SCALE GENOMIC DNA]</scope>
</reference>
<dbReference type="InterPro" id="IPR005172">
    <property type="entry name" value="CRC"/>
</dbReference>
<sequence length="394" mass="43592">MEPNRQNPPQNIQKSNYIQIRPIAPAQGQTRPIQPGQQIQFHVPAKSPRVIRPAKAKTRVAISPNQQVVNVGGQQHVVQVSQAPQNQRLVFLQPVTNQNGQITYIQKAVPNQQSSSLIQTSLANIRPNQQVQPIKIESTMSGEFRDHRQSGQGTSLQIAPSHPYVLPSPMPVSSQDHLMSGNYGNTRNPISSSSKGCSCSKSKCLKLYCECFRRGEYCHSYCSCSQCHNQEQYNDLRQKAIKSALDRNEDAFKPKVAKSGKQVNNKGKHLRGCNCKRSGCLKKYCECYQAGVPCNDICNCVECKNRDDHDALSEFGPPGAKRQKLGVSRLLQTTLSSSVVSAAANCLISSARSKPDDSLAAEKVVLAQFGRTLKEIISFTINQQRESSRKALNF</sequence>
<evidence type="ECO:0000256" key="1">
    <source>
        <dbReference type="ARBA" id="ARBA00004123"/>
    </source>
</evidence>
<accession>E4XWA3</accession>
<dbReference type="Pfam" id="PF03638">
    <property type="entry name" value="TCR"/>
    <property type="match status" value="2"/>
</dbReference>
<organism evidence="5">
    <name type="scientific">Oikopleura dioica</name>
    <name type="common">Tunicate</name>
    <dbReference type="NCBI Taxonomy" id="34765"/>
    <lineage>
        <taxon>Eukaryota</taxon>
        <taxon>Metazoa</taxon>
        <taxon>Chordata</taxon>
        <taxon>Tunicata</taxon>
        <taxon>Appendicularia</taxon>
        <taxon>Copelata</taxon>
        <taxon>Oikopleuridae</taxon>
        <taxon>Oikopleura</taxon>
    </lineage>
</organism>
<dbReference type="InParanoid" id="E4XWA3"/>
<comment type="similarity">
    <text evidence="2">Belongs to the lin-54 family.</text>
</comment>
<dbReference type="EMBL" id="FN653238">
    <property type="protein sequence ID" value="CBY13958.1"/>
    <property type="molecule type" value="Genomic_DNA"/>
</dbReference>
<dbReference type="GO" id="GO:0006355">
    <property type="term" value="P:regulation of DNA-templated transcription"/>
    <property type="evidence" value="ECO:0007669"/>
    <property type="project" value="TreeGrafter"/>
</dbReference>
<keyword evidence="6" id="KW-1185">Reference proteome</keyword>
<evidence type="ECO:0000313" key="6">
    <source>
        <dbReference type="Proteomes" id="UP000001307"/>
    </source>
</evidence>
<gene>
    <name evidence="5" type="ORF">GSOID_T00006919001</name>
</gene>
<dbReference type="OrthoDB" id="6283463at2759"/>
<dbReference type="AlphaFoldDB" id="E4XWA3"/>
<dbReference type="SMART" id="SM01114">
    <property type="entry name" value="CXC"/>
    <property type="match status" value="2"/>
</dbReference>
<keyword evidence="3" id="KW-0539">Nucleus</keyword>